<feature type="region of interest" description="Disordered" evidence="1">
    <location>
        <begin position="300"/>
        <end position="338"/>
    </location>
</feature>
<keyword evidence="2" id="KW-1133">Transmembrane helix</keyword>
<protein>
    <submittedName>
        <fullName evidence="3">Uncharacterized protein</fullName>
    </submittedName>
</protein>
<accession>A0AAV9UW90</accession>
<comment type="caution">
    <text evidence="3">The sequence shown here is derived from an EMBL/GenBank/DDBJ whole genome shotgun (WGS) entry which is preliminary data.</text>
</comment>
<feature type="transmembrane region" description="Helical" evidence="2">
    <location>
        <begin position="170"/>
        <end position="196"/>
    </location>
</feature>
<sequence length="338" mass="35654">MIFTLNSSGNRQTHSLVFNIFFGLELLHYLPTAQAISTLNAFTDANCIFRPRAAQPGHTNSPDGECQSITTPNTISVSIEDLDPGCAITVYSDLYCTDNALEINIGDCANLNGTLIRSFSVDGCPPGTPDYTELLSSATFTSSGPAVPSPTTGSTPSSTTPSGSEGPNRMAIIGGAVGGGIGLFMIVVSLIGWFLYKRNRGRREHKERMQTWPITPGGPGGYTGNDGAGSTIYGPGGYTGAPLPHQVGELEANVGNAYFKEHQDAIIGQKTTDRGGSRSASGNGMFENQVADALPLRGAQRQELEAPVPPVAERQHSRTLNLGQDGLPDMPRVPRAGE</sequence>
<keyword evidence="2" id="KW-0472">Membrane</keyword>
<organism evidence="3 4">
    <name type="scientific">Orbilia blumenaviensis</name>
    <dbReference type="NCBI Taxonomy" id="1796055"/>
    <lineage>
        <taxon>Eukaryota</taxon>
        <taxon>Fungi</taxon>
        <taxon>Dikarya</taxon>
        <taxon>Ascomycota</taxon>
        <taxon>Pezizomycotina</taxon>
        <taxon>Orbiliomycetes</taxon>
        <taxon>Orbiliales</taxon>
        <taxon>Orbiliaceae</taxon>
        <taxon>Orbilia</taxon>
    </lineage>
</organism>
<evidence type="ECO:0000256" key="2">
    <source>
        <dbReference type="SAM" id="Phobius"/>
    </source>
</evidence>
<dbReference type="Proteomes" id="UP001373714">
    <property type="component" value="Unassembled WGS sequence"/>
</dbReference>
<feature type="region of interest" description="Disordered" evidence="1">
    <location>
        <begin position="139"/>
        <end position="167"/>
    </location>
</feature>
<keyword evidence="4" id="KW-1185">Reference proteome</keyword>
<dbReference type="EMBL" id="JAVHNS010000007">
    <property type="protein sequence ID" value="KAK6349369.1"/>
    <property type="molecule type" value="Genomic_DNA"/>
</dbReference>
<feature type="compositionally biased region" description="Low complexity" evidence="1">
    <location>
        <begin position="141"/>
        <end position="167"/>
    </location>
</feature>
<dbReference type="AlphaFoldDB" id="A0AAV9UW90"/>
<reference evidence="3 4" key="1">
    <citation type="submission" date="2019-10" db="EMBL/GenBank/DDBJ databases">
        <authorList>
            <person name="Palmer J.M."/>
        </authorList>
    </citation>
    <scope>NUCLEOTIDE SEQUENCE [LARGE SCALE GENOMIC DNA]</scope>
    <source>
        <strain evidence="3 4">TWF730</strain>
    </source>
</reference>
<gene>
    <name evidence="3" type="ORF">TWF730_010116</name>
</gene>
<keyword evidence="2" id="KW-0812">Transmembrane</keyword>
<evidence type="ECO:0000313" key="3">
    <source>
        <dbReference type="EMBL" id="KAK6349369.1"/>
    </source>
</evidence>
<name>A0AAV9UW90_9PEZI</name>
<evidence type="ECO:0000256" key="1">
    <source>
        <dbReference type="SAM" id="MobiDB-lite"/>
    </source>
</evidence>
<evidence type="ECO:0000313" key="4">
    <source>
        <dbReference type="Proteomes" id="UP001373714"/>
    </source>
</evidence>
<proteinExistence type="predicted"/>